<dbReference type="AlphaFoldDB" id="A0A285PW03"/>
<name>A0A285PW03_9FIRM</name>
<keyword evidence="8" id="KW-1185">Reference proteome</keyword>
<evidence type="ECO:0000256" key="4">
    <source>
        <dbReference type="ARBA" id="ARBA00023139"/>
    </source>
</evidence>
<evidence type="ECO:0000256" key="3">
    <source>
        <dbReference type="ARBA" id="ARBA00023136"/>
    </source>
</evidence>
<evidence type="ECO:0000256" key="2">
    <source>
        <dbReference type="ARBA" id="ARBA00022729"/>
    </source>
</evidence>
<keyword evidence="1" id="KW-1003">Cell membrane</keyword>
<gene>
    <name evidence="7" type="ORF">EHLA_3260</name>
</gene>
<dbReference type="InterPro" id="IPR050490">
    <property type="entry name" value="Bact_solute-bd_prot1"/>
</dbReference>
<dbReference type="KEGG" id="ehl:EHLA_3260"/>
<evidence type="ECO:0000313" key="7">
    <source>
        <dbReference type="EMBL" id="SOB73808.1"/>
    </source>
</evidence>
<feature type="chain" id="PRO_5038862475" evidence="6">
    <location>
        <begin position="25"/>
        <end position="590"/>
    </location>
</feature>
<dbReference type="RefSeq" id="WP_096241463.1">
    <property type="nucleotide sequence ID" value="NZ_LT907978.1"/>
</dbReference>
<feature type="signal peptide" evidence="6">
    <location>
        <begin position="1"/>
        <end position="24"/>
    </location>
</feature>
<reference evidence="8" key="1">
    <citation type="submission" date="2017-09" db="EMBL/GenBank/DDBJ databases">
        <authorList>
            <person name="Shetty A S."/>
        </authorList>
    </citation>
    <scope>NUCLEOTIDE SEQUENCE [LARGE SCALE GENOMIC DNA]</scope>
</reference>
<organism evidence="7 8">
    <name type="scientific">Anaerobutyricum hallii</name>
    <dbReference type="NCBI Taxonomy" id="39488"/>
    <lineage>
        <taxon>Bacteria</taxon>
        <taxon>Bacillati</taxon>
        <taxon>Bacillota</taxon>
        <taxon>Clostridia</taxon>
        <taxon>Lachnospirales</taxon>
        <taxon>Lachnospiraceae</taxon>
        <taxon>Anaerobutyricum</taxon>
    </lineage>
</organism>
<dbReference type="PANTHER" id="PTHR43649:SF33">
    <property type="entry name" value="POLYGALACTURONAN_RHAMNOGALACTURONAN-BINDING PROTEIN YTCQ"/>
    <property type="match status" value="1"/>
</dbReference>
<dbReference type="PANTHER" id="PTHR43649">
    <property type="entry name" value="ARABINOSE-BINDING PROTEIN-RELATED"/>
    <property type="match status" value="1"/>
</dbReference>
<dbReference type="Proteomes" id="UP000217549">
    <property type="component" value="Chromosome I"/>
</dbReference>
<keyword evidence="3" id="KW-0472">Membrane</keyword>
<protein>
    <submittedName>
        <fullName evidence="7">Solute-binding family 1</fullName>
    </submittedName>
</protein>
<proteinExistence type="predicted"/>
<dbReference type="SUPFAM" id="SSF53850">
    <property type="entry name" value="Periplasmic binding protein-like II"/>
    <property type="match status" value="1"/>
</dbReference>
<evidence type="ECO:0000256" key="5">
    <source>
        <dbReference type="ARBA" id="ARBA00023288"/>
    </source>
</evidence>
<dbReference type="InterPro" id="IPR006059">
    <property type="entry name" value="SBP"/>
</dbReference>
<dbReference type="InterPro" id="IPR036907">
    <property type="entry name" value="5'-Nucleotdase_C_sf"/>
</dbReference>
<evidence type="ECO:0000256" key="1">
    <source>
        <dbReference type="ARBA" id="ARBA00022475"/>
    </source>
</evidence>
<dbReference type="Gene3D" id="3.40.190.10">
    <property type="entry name" value="Periplasmic binding protein-like II"/>
    <property type="match status" value="2"/>
</dbReference>
<keyword evidence="4" id="KW-0564">Palmitate</keyword>
<accession>A0A285PW03</accession>
<keyword evidence="5" id="KW-0449">Lipoprotein</keyword>
<sequence>MKIKKIRRVCLVLLCIAVTGIVGCGKKDVNSKKHEPITFMAPYMDVDSFIKEVHKTYPEVNIKVVPYSGANTTVYLNTIMEENDLPDICTLTLYDPEQQDLSDKMLDLSGYAFTDNYVESRLKEVSDDGAIYMLPSAYNCFGITYNKTLLKKYGWTLPQSFGELKQLAKEAEKAGVQLCLPQIQYPGYGFQYLCNIADTGFLSSLDGRQWQKDYLSGKANVSTTKGMMDSMEYIEKWKDLGMLDGSNSDPIDDAVTREDFIKGNTLFMLGSQNGITDSDATTDEFGLMPYLSEDGSKNVYILSVGRYYGLNKQLENDSQKLEDALKVMEVLSTVEGTSSLYPEESLKASLLPFKDAKADDTYYGDIAEAINAGNTAPLIYTGWENTLVTTGTKMLEYMQNKATIKDVVKQLEDDQKSVVNNKPEVITTTTEDISQKNCAKLVGRCFAQATNSDLALVSLGTWISGNGLEQNNDGVSGKLYTKDITVDDLSTIIPTGWSRTIQTVRLTGKQIQDLYKEGYDAVGTGNNYSYILVSPMKLEEDKTYQVAISGISDKLKSETEVTDSGIVGIDAAKEFFGKFKTLSEADAEWK</sequence>
<dbReference type="GO" id="GO:0009166">
    <property type="term" value="P:nucleotide catabolic process"/>
    <property type="evidence" value="ECO:0007669"/>
    <property type="project" value="InterPro"/>
</dbReference>
<dbReference type="GO" id="GO:0016787">
    <property type="term" value="F:hydrolase activity"/>
    <property type="evidence" value="ECO:0007669"/>
    <property type="project" value="InterPro"/>
</dbReference>
<dbReference type="Gene3D" id="3.90.780.10">
    <property type="entry name" value="5'-Nucleotidase, C-terminal domain"/>
    <property type="match status" value="1"/>
</dbReference>
<evidence type="ECO:0000313" key="8">
    <source>
        <dbReference type="Proteomes" id="UP000217549"/>
    </source>
</evidence>
<dbReference type="EMBL" id="LT907978">
    <property type="protein sequence ID" value="SOB73808.1"/>
    <property type="molecule type" value="Genomic_DNA"/>
</dbReference>
<dbReference type="SUPFAM" id="SSF55816">
    <property type="entry name" value="5'-nucleotidase (syn. UDP-sugar hydrolase), C-terminal domain"/>
    <property type="match status" value="1"/>
</dbReference>
<keyword evidence="2 6" id="KW-0732">Signal</keyword>
<dbReference type="PROSITE" id="PS51257">
    <property type="entry name" value="PROKAR_LIPOPROTEIN"/>
    <property type="match status" value="1"/>
</dbReference>
<dbReference type="Pfam" id="PF01547">
    <property type="entry name" value="SBP_bac_1"/>
    <property type="match status" value="1"/>
</dbReference>
<evidence type="ECO:0000256" key="6">
    <source>
        <dbReference type="SAM" id="SignalP"/>
    </source>
</evidence>